<accession>A0ABY7TLS4</accession>
<dbReference type="Pfam" id="PF02668">
    <property type="entry name" value="TauD"/>
    <property type="match status" value="1"/>
</dbReference>
<evidence type="ECO:0000256" key="5">
    <source>
        <dbReference type="ARBA" id="ARBA00023004"/>
    </source>
</evidence>
<dbReference type="PANTHER" id="PTHR30468:SF1">
    <property type="entry name" value="ALPHA-KETOGLUTARATE-DEPENDENT SULFONATE DIOXYGENASE"/>
    <property type="match status" value="1"/>
</dbReference>
<evidence type="ECO:0000256" key="2">
    <source>
        <dbReference type="ARBA" id="ARBA00022723"/>
    </source>
</evidence>
<evidence type="ECO:0000313" key="8">
    <source>
        <dbReference type="Proteomes" id="UP001220395"/>
    </source>
</evidence>
<organism evidence="7 8">
    <name type="scientific">Sphingomonas naphthae</name>
    <dbReference type="NCBI Taxonomy" id="1813468"/>
    <lineage>
        <taxon>Bacteria</taxon>
        <taxon>Pseudomonadati</taxon>
        <taxon>Pseudomonadota</taxon>
        <taxon>Alphaproteobacteria</taxon>
        <taxon>Sphingomonadales</taxon>
        <taxon>Sphingomonadaceae</taxon>
        <taxon>Sphingomonas</taxon>
    </lineage>
</organism>
<evidence type="ECO:0000313" key="7">
    <source>
        <dbReference type="EMBL" id="WCT74165.1"/>
    </source>
</evidence>
<proteinExistence type="inferred from homology"/>
<dbReference type="EMBL" id="CP117411">
    <property type="protein sequence ID" value="WCT74165.1"/>
    <property type="molecule type" value="Genomic_DNA"/>
</dbReference>
<keyword evidence="3 7" id="KW-0223">Dioxygenase</keyword>
<feature type="domain" description="TauD/TfdA-like" evidence="6">
    <location>
        <begin position="17"/>
        <end position="274"/>
    </location>
</feature>
<dbReference type="InterPro" id="IPR003819">
    <property type="entry name" value="TauD/TfdA-like"/>
</dbReference>
<reference evidence="7 8" key="1">
    <citation type="submission" date="2023-02" db="EMBL/GenBank/DDBJ databases">
        <title>Genome sequence of Sphingomonas naphthae.</title>
        <authorList>
            <person name="Kim S."/>
            <person name="Heo J."/>
            <person name="Kwon S.-W."/>
        </authorList>
    </citation>
    <scope>NUCLEOTIDE SEQUENCE [LARGE SCALE GENOMIC DNA]</scope>
    <source>
        <strain evidence="7 8">KACC 18716</strain>
    </source>
</reference>
<keyword evidence="8" id="KW-1185">Reference proteome</keyword>
<evidence type="ECO:0000259" key="6">
    <source>
        <dbReference type="Pfam" id="PF02668"/>
    </source>
</evidence>
<protein>
    <submittedName>
        <fullName evidence="7">TauD/TfdA family dioxygenase</fullName>
    </submittedName>
</protein>
<dbReference type="InterPro" id="IPR051323">
    <property type="entry name" value="AtsK-like"/>
</dbReference>
<gene>
    <name evidence="7" type="ORF">PQ455_02725</name>
</gene>
<comment type="similarity">
    <text evidence="1">Belongs to the TfdA dioxygenase family.</text>
</comment>
<keyword evidence="4" id="KW-0560">Oxidoreductase</keyword>
<evidence type="ECO:0000256" key="3">
    <source>
        <dbReference type="ARBA" id="ARBA00022964"/>
    </source>
</evidence>
<dbReference type="GO" id="GO:0051213">
    <property type="term" value="F:dioxygenase activity"/>
    <property type="evidence" value="ECO:0007669"/>
    <property type="project" value="UniProtKB-KW"/>
</dbReference>
<dbReference type="SUPFAM" id="SSF51197">
    <property type="entry name" value="Clavaminate synthase-like"/>
    <property type="match status" value="1"/>
</dbReference>
<evidence type="ECO:0000256" key="4">
    <source>
        <dbReference type="ARBA" id="ARBA00023002"/>
    </source>
</evidence>
<dbReference type="Gene3D" id="3.60.130.10">
    <property type="entry name" value="Clavaminate synthase-like"/>
    <property type="match status" value="1"/>
</dbReference>
<dbReference type="PANTHER" id="PTHR30468">
    <property type="entry name" value="ALPHA-KETOGLUTARATE-DEPENDENT SULFONATE DIOXYGENASE"/>
    <property type="match status" value="1"/>
</dbReference>
<dbReference type="RefSeq" id="WP_273688990.1">
    <property type="nucleotide sequence ID" value="NZ_CP117411.1"/>
</dbReference>
<sequence>MATAPIFSPYQQGELTVTPVQPTLGAEISGVDLSQPLEQPVVDEIRALLVKHKVIFFRDQHITREQQLAFTTRFGPPVIHPLQQLREKRRQQDLPEGVHAIVPPSKEDDYVEKTRTWHADGSWTSPIAFATSLRAVHVPDVGGDTIFADTGSIYRALPDRLKARLEGLFIAHEYKDLYRKGVAHPIIAHPAVINHPETDEDLLFVDFIMFPTIIGLDRAEGEALLTELYEEVQRPEHHVRFHWKEGSIAVWDNRSTLHTAIRDYGDFPRVMERVVVGSDYVPFRDPARRFTLPAA</sequence>
<keyword evidence="5" id="KW-0408">Iron</keyword>
<dbReference type="InterPro" id="IPR042098">
    <property type="entry name" value="TauD-like_sf"/>
</dbReference>
<evidence type="ECO:0000256" key="1">
    <source>
        <dbReference type="ARBA" id="ARBA00005896"/>
    </source>
</evidence>
<dbReference type="Proteomes" id="UP001220395">
    <property type="component" value="Chromosome"/>
</dbReference>
<keyword evidence="2" id="KW-0479">Metal-binding</keyword>
<name>A0ABY7TLS4_9SPHN</name>